<feature type="domain" description="Ig-like" evidence="3">
    <location>
        <begin position="27"/>
        <end position="114"/>
    </location>
</feature>
<dbReference type="InterPro" id="IPR007110">
    <property type="entry name" value="Ig-like_dom"/>
</dbReference>
<keyword evidence="5" id="KW-1185">Reference proteome</keyword>
<dbReference type="InterPro" id="IPR013106">
    <property type="entry name" value="Ig_V-set"/>
</dbReference>
<dbReference type="InterPro" id="IPR036179">
    <property type="entry name" value="Ig-like_dom_sf"/>
</dbReference>
<evidence type="ECO:0000256" key="2">
    <source>
        <dbReference type="ARBA" id="ARBA00022859"/>
    </source>
</evidence>
<dbReference type="PROSITE" id="PS50835">
    <property type="entry name" value="IG_LIKE"/>
    <property type="match status" value="1"/>
</dbReference>
<proteinExistence type="predicted"/>
<dbReference type="Pfam" id="PF07686">
    <property type="entry name" value="V-set"/>
    <property type="match status" value="1"/>
</dbReference>
<dbReference type="SMART" id="SM00406">
    <property type="entry name" value="IGv"/>
    <property type="match status" value="1"/>
</dbReference>
<dbReference type="GO" id="GO:0005886">
    <property type="term" value="C:plasma membrane"/>
    <property type="evidence" value="ECO:0007669"/>
    <property type="project" value="TreeGrafter"/>
</dbReference>
<protein>
    <submittedName>
        <fullName evidence="4">HVM00 protein</fullName>
    </submittedName>
</protein>
<dbReference type="CDD" id="cd00099">
    <property type="entry name" value="IgV"/>
    <property type="match status" value="1"/>
</dbReference>
<keyword evidence="1" id="KW-0732">Signal</keyword>
<name>A0A8J7T6A9_ATRSP</name>
<evidence type="ECO:0000313" key="4">
    <source>
        <dbReference type="EMBL" id="MBN3311914.1"/>
    </source>
</evidence>
<dbReference type="PANTHER" id="PTHR23268">
    <property type="entry name" value="T-CELL RECEPTOR BETA CHAIN"/>
    <property type="match status" value="1"/>
</dbReference>
<dbReference type="GO" id="GO:0007166">
    <property type="term" value="P:cell surface receptor signaling pathway"/>
    <property type="evidence" value="ECO:0007669"/>
    <property type="project" value="TreeGrafter"/>
</dbReference>
<feature type="non-terminal residue" evidence="4">
    <location>
        <position position="1"/>
    </location>
</feature>
<dbReference type="GO" id="GO:0002376">
    <property type="term" value="P:immune system process"/>
    <property type="evidence" value="ECO:0007669"/>
    <property type="project" value="UniProtKB-KW"/>
</dbReference>
<organism evidence="4 5">
    <name type="scientific">Atractosteus spatula</name>
    <name type="common">Alligator gar</name>
    <name type="synonym">Lepisosteus spatula</name>
    <dbReference type="NCBI Taxonomy" id="7917"/>
    <lineage>
        <taxon>Eukaryota</taxon>
        <taxon>Metazoa</taxon>
        <taxon>Chordata</taxon>
        <taxon>Craniata</taxon>
        <taxon>Vertebrata</taxon>
        <taxon>Euteleostomi</taxon>
        <taxon>Actinopterygii</taxon>
        <taxon>Neopterygii</taxon>
        <taxon>Holostei</taxon>
        <taxon>Semionotiformes</taxon>
        <taxon>Lepisosteidae</taxon>
        <taxon>Atractosteus</taxon>
    </lineage>
</organism>
<evidence type="ECO:0000259" key="3">
    <source>
        <dbReference type="PROSITE" id="PS50835"/>
    </source>
</evidence>
<evidence type="ECO:0000313" key="5">
    <source>
        <dbReference type="Proteomes" id="UP000736164"/>
    </source>
</evidence>
<dbReference type="InterPro" id="IPR013783">
    <property type="entry name" value="Ig-like_fold"/>
</dbReference>
<dbReference type="InterPro" id="IPR050413">
    <property type="entry name" value="TCR_beta_variable"/>
</dbReference>
<keyword evidence="2" id="KW-0391">Immunity</keyword>
<dbReference type="PANTHER" id="PTHR23268:SF124">
    <property type="entry name" value="IG-LIKE DOMAIN-CONTAINING PROTEIN"/>
    <property type="match status" value="1"/>
</dbReference>
<sequence>MCCYNLGYLFSLSTGLSDSNSVHQDPPALFITKLNRTAKLSCSHNINSYDRMYWYQQNAKGDFRHLGYLNMNFPNPEDEFKDKITLTGDGRNKGALEISSITAADSGVYFCAASIHSAADHLFPLQKPF</sequence>
<dbReference type="Proteomes" id="UP000736164">
    <property type="component" value="Unassembled WGS sequence"/>
</dbReference>
<dbReference type="SUPFAM" id="SSF48726">
    <property type="entry name" value="Immunoglobulin"/>
    <property type="match status" value="1"/>
</dbReference>
<gene>
    <name evidence="4" type="primary">Hvm00_1</name>
    <name evidence="4" type="ORF">GTO95_0004602</name>
</gene>
<dbReference type="AlphaFoldDB" id="A0A8J7T6A9"/>
<dbReference type="Gene3D" id="2.60.40.10">
    <property type="entry name" value="Immunoglobulins"/>
    <property type="match status" value="1"/>
</dbReference>
<feature type="non-terminal residue" evidence="4">
    <location>
        <position position="129"/>
    </location>
</feature>
<dbReference type="InterPro" id="IPR003599">
    <property type="entry name" value="Ig_sub"/>
</dbReference>
<evidence type="ECO:0000256" key="1">
    <source>
        <dbReference type="ARBA" id="ARBA00022729"/>
    </source>
</evidence>
<dbReference type="EMBL" id="JAAWVO010003079">
    <property type="protein sequence ID" value="MBN3311914.1"/>
    <property type="molecule type" value="Genomic_DNA"/>
</dbReference>
<accession>A0A8J7T6A9</accession>
<comment type="caution">
    <text evidence="4">The sequence shown here is derived from an EMBL/GenBank/DDBJ whole genome shotgun (WGS) entry which is preliminary data.</text>
</comment>
<dbReference type="SMART" id="SM00409">
    <property type="entry name" value="IG"/>
    <property type="match status" value="1"/>
</dbReference>
<reference evidence="4" key="1">
    <citation type="journal article" date="2021" name="Cell">
        <title>Tracing the genetic footprints of vertebrate landing in non-teleost ray-finned fishes.</title>
        <authorList>
            <person name="Bi X."/>
            <person name="Wang K."/>
            <person name="Yang L."/>
            <person name="Pan H."/>
            <person name="Jiang H."/>
            <person name="Wei Q."/>
            <person name="Fang M."/>
            <person name="Yu H."/>
            <person name="Zhu C."/>
            <person name="Cai Y."/>
            <person name="He Y."/>
            <person name="Gan X."/>
            <person name="Zeng H."/>
            <person name="Yu D."/>
            <person name="Zhu Y."/>
            <person name="Jiang H."/>
            <person name="Qiu Q."/>
            <person name="Yang H."/>
            <person name="Zhang Y.E."/>
            <person name="Wang W."/>
            <person name="Zhu M."/>
            <person name="He S."/>
            <person name="Zhang G."/>
        </authorList>
    </citation>
    <scope>NUCLEOTIDE SEQUENCE</scope>
    <source>
        <strain evidence="4">Allg_001</strain>
    </source>
</reference>